<evidence type="ECO:0000256" key="1">
    <source>
        <dbReference type="ARBA" id="ARBA00004123"/>
    </source>
</evidence>
<dbReference type="Pfam" id="PF00105">
    <property type="entry name" value="zf-C4"/>
    <property type="match status" value="1"/>
</dbReference>
<dbReference type="InterPro" id="IPR035500">
    <property type="entry name" value="NHR-like_dom_sf"/>
</dbReference>
<dbReference type="PRINTS" id="PR00398">
    <property type="entry name" value="STRDHORMONER"/>
</dbReference>
<dbReference type="Pfam" id="PF00104">
    <property type="entry name" value="Hormone_recep"/>
    <property type="match status" value="1"/>
</dbReference>
<proteinExistence type="inferred from homology"/>
<dbReference type="SUPFAM" id="SSF57716">
    <property type="entry name" value="Glucocorticoid receptor-like (DNA-binding domain)"/>
    <property type="match status" value="1"/>
</dbReference>
<dbReference type="GO" id="GO:0009888">
    <property type="term" value="P:tissue development"/>
    <property type="evidence" value="ECO:0007669"/>
    <property type="project" value="TreeGrafter"/>
</dbReference>
<keyword evidence="5" id="KW-0862">Zinc</keyword>
<evidence type="ECO:0000256" key="10">
    <source>
        <dbReference type="ARBA" id="ARBA00023242"/>
    </source>
</evidence>
<comment type="caution">
    <text evidence="12">The sequence shown here is derived from an EMBL/GenBank/DDBJ whole genome shotgun (WGS) entry which is preliminary data.</text>
</comment>
<sequence>MLFQIDENYHRAGNDPEIPWKGMDYTYDVDLDELCPVCGDKVSGYHYGLLTCESCPGALSGSLPVCRHAFPGRAIKSEDSDRWSGSPKSLAGFGPGPDCLPPLPRRPAATVPPLVLELMRCEADELQVRAHIRAYLQRDQGGRSRHGSISTFGLMCRVADQTLFSVVEWARSCVFFKELKVGDQMKLLHHCWSELLLLDHIWRQIQHSKQESVLLITGQEIEISSLAGQAGVMLSSLVQRSQELVKKLQALQVDRGELACFKFLILFNPDVSSLEGQQFVGSVQEQVNAALLEHTVCSSPQLLDKFGQLLLRLPELRSLSVQAEDYLCHKHLSGEVPCNNLLVEMLHAKRACSCGPNAAVLH</sequence>
<dbReference type="EMBL" id="JAINUG010000236">
    <property type="protein sequence ID" value="KAJ8386043.1"/>
    <property type="molecule type" value="Genomic_DNA"/>
</dbReference>
<keyword evidence="3" id="KW-0479">Metal-binding</keyword>
<evidence type="ECO:0000256" key="2">
    <source>
        <dbReference type="ARBA" id="ARBA00007536"/>
    </source>
</evidence>
<evidence type="ECO:0000313" key="13">
    <source>
        <dbReference type="Proteomes" id="UP001221898"/>
    </source>
</evidence>
<dbReference type="PANTHER" id="PTHR24086">
    <property type="entry name" value="NUCLEAR RECEPTOR SUBFAMILY 5 GROUP A"/>
    <property type="match status" value="1"/>
</dbReference>
<keyword evidence="9" id="KW-0675">Receptor</keyword>
<dbReference type="Gene3D" id="3.30.50.10">
    <property type="entry name" value="Erythroid Transcription Factor GATA-1, subunit A"/>
    <property type="match status" value="1"/>
</dbReference>
<keyword evidence="7" id="KW-0238">DNA-binding</keyword>
<dbReference type="SMART" id="SM00430">
    <property type="entry name" value="HOLI"/>
    <property type="match status" value="1"/>
</dbReference>
<dbReference type="PROSITE" id="PS51843">
    <property type="entry name" value="NR_LBD"/>
    <property type="match status" value="1"/>
</dbReference>
<dbReference type="GO" id="GO:0008270">
    <property type="term" value="F:zinc ion binding"/>
    <property type="evidence" value="ECO:0007669"/>
    <property type="project" value="UniProtKB-KW"/>
</dbReference>
<evidence type="ECO:0000313" key="12">
    <source>
        <dbReference type="EMBL" id="KAJ8386043.1"/>
    </source>
</evidence>
<evidence type="ECO:0000256" key="7">
    <source>
        <dbReference type="ARBA" id="ARBA00023125"/>
    </source>
</evidence>
<comment type="subcellular location">
    <subcellularLocation>
        <location evidence="1">Nucleus</location>
    </subcellularLocation>
</comment>
<evidence type="ECO:0000256" key="9">
    <source>
        <dbReference type="ARBA" id="ARBA00023170"/>
    </source>
</evidence>
<dbReference type="InterPro" id="IPR000536">
    <property type="entry name" value="Nucl_hrmn_rcpt_lig-bd"/>
</dbReference>
<dbReference type="Proteomes" id="UP001221898">
    <property type="component" value="Unassembled WGS sequence"/>
</dbReference>
<accession>A0AAD7RKW6</accession>
<dbReference type="GO" id="GO:0090575">
    <property type="term" value="C:RNA polymerase II transcription regulator complex"/>
    <property type="evidence" value="ECO:0007669"/>
    <property type="project" value="TreeGrafter"/>
</dbReference>
<evidence type="ECO:0000256" key="4">
    <source>
        <dbReference type="ARBA" id="ARBA00022771"/>
    </source>
</evidence>
<name>A0AAD7RKW6_9TELE</name>
<comment type="similarity">
    <text evidence="2">Belongs to the nuclear hormone receptor family. NR5 subfamily.</text>
</comment>
<dbReference type="InterPro" id="IPR001628">
    <property type="entry name" value="Znf_hrmn_rcpt"/>
</dbReference>
<evidence type="ECO:0000256" key="3">
    <source>
        <dbReference type="ARBA" id="ARBA00022723"/>
    </source>
</evidence>
<evidence type="ECO:0000256" key="5">
    <source>
        <dbReference type="ARBA" id="ARBA00022833"/>
    </source>
</evidence>
<gene>
    <name evidence="12" type="ORF">AAFF_G00177320</name>
</gene>
<dbReference type="FunFam" id="1.10.565.10:FF:000011">
    <property type="entry name" value="Nuclear receptor subfamily 5, group A, member 2"/>
    <property type="match status" value="1"/>
</dbReference>
<organism evidence="12 13">
    <name type="scientific">Aldrovandia affinis</name>
    <dbReference type="NCBI Taxonomy" id="143900"/>
    <lineage>
        <taxon>Eukaryota</taxon>
        <taxon>Metazoa</taxon>
        <taxon>Chordata</taxon>
        <taxon>Craniata</taxon>
        <taxon>Vertebrata</taxon>
        <taxon>Euteleostomi</taxon>
        <taxon>Actinopterygii</taxon>
        <taxon>Neopterygii</taxon>
        <taxon>Teleostei</taxon>
        <taxon>Notacanthiformes</taxon>
        <taxon>Halosauridae</taxon>
        <taxon>Aldrovandia</taxon>
    </lineage>
</organism>
<keyword evidence="8" id="KW-0804">Transcription</keyword>
<dbReference type="GO" id="GO:0000978">
    <property type="term" value="F:RNA polymerase II cis-regulatory region sequence-specific DNA binding"/>
    <property type="evidence" value="ECO:0007669"/>
    <property type="project" value="TreeGrafter"/>
</dbReference>
<reference evidence="12" key="1">
    <citation type="journal article" date="2023" name="Science">
        <title>Genome structures resolve the early diversification of teleost fishes.</title>
        <authorList>
            <person name="Parey E."/>
            <person name="Louis A."/>
            <person name="Montfort J."/>
            <person name="Bouchez O."/>
            <person name="Roques C."/>
            <person name="Iampietro C."/>
            <person name="Lluch J."/>
            <person name="Castinel A."/>
            <person name="Donnadieu C."/>
            <person name="Desvignes T."/>
            <person name="Floi Bucao C."/>
            <person name="Jouanno E."/>
            <person name="Wen M."/>
            <person name="Mejri S."/>
            <person name="Dirks R."/>
            <person name="Jansen H."/>
            <person name="Henkel C."/>
            <person name="Chen W.J."/>
            <person name="Zahm M."/>
            <person name="Cabau C."/>
            <person name="Klopp C."/>
            <person name="Thompson A.W."/>
            <person name="Robinson-Rechavi M."/>
            <person name="Braasch I."/>
            <person name="Lecointre G."/>
            <person name="Bobe J."/>
            <person name="Postlethwait J.H."/>
            <person name="Berthelot C."/>
            <person name="Roest Crollius H."/>
            <person name="Guiguen Y."/>
        </authorList>
    </citation>
    <scope>NUCLEOTIDE SEQUENCE</scope>
    <source>
        <strain evidence="12">NC1722</strain>
    </source>
</reference>
<dbReference type="GO" id="GO:0004879">
    <property type="term" value="F:nuclear receptor activity"/>
    <property type="evidence" value="ECO:0007669"/>
    <property type="project" value="InterPro"/>
</dbReference>
<evidence type="ECO:0000256" key="8">
    <source>
        <dbReference type="ARBA" id="ARBA00023163"/>
    </source>
</evidence>
<dbReference type="SUPFAM" id="SSF48508">
    <property type="entry name" value="Nuclear receptor ligand-binding domain"/>
    <property type="match status" value="1"/>
</dbReference>
<evidence type="ECO:0000256" key="6">
    <source>
        <dbReference type="ARBA" id="ARBA00023015"/>
    </source>
</evidence>
<evidence type="ECO:0000259" key="11">
    <source>
        <dbReference type="PROSITE" id="PS51843"/>
    </source>
</evidence>
<protein>
    <recommendedName>
        <fullName evidence="11">NR LBD domain-containing protein</fullName>
    </recommendedName>
</protein>
<dbReference type="PANTHER" id="PTHR24086:SF48">
    <property type="entry name" value="FF1D-RELATED"/>
    <property type="match status" value="1"/>
</dbReference>
<keyword evidence="6" id="KW-0805">Transcription regulation</keyword>
<keyword evidence="10" id="KW-0539">Nucleus</keyword>
<dbReference type="Gene3D" id="1.10.565.10">
    <property type="entry name" value="Retinoid X Receptor"/>
    <property type="match status" value="1"/>
</dbReference>
<dbReference type="GO" id="GO:0009755">
    <property type="term" value="P:hormone-mediated signaling pathway"/>
    <property type="evidence" value="ECO:0007669"/>
    <property type="project" value="TreeGrafter"/>
</dbReference>
<dbReference type="CDD" id="cd06944">
    <property type="entry name" value="NR_LBD_Ftz-F1_like"/>
    <property type="match status" value="1"/>
</dbReference>
<dbReference type="AlphaFoldDB" id="A0AAD7RKW6"/>
<feature type="domain" description="NR LBD" evidence="11">
    <location>
        <begin position="110"/>
        <end position="349"/>
    </location>
</feature>
<dbReference type="InterPro" id="IPR013088">
    <property type="entry name" value="Znf_NHR/GATA"/>
</dbReference>
<keyword evidence="13" id="KW-1185">Reference proteome</keyword>
<dbReference type="InterPro" id="IPR001723">
    <property type="entry name" value="Nuclear_hrmn_rcpt"/>
</dbReference>
<keyword evidence="4" id="KW-0863">Zinc-finger</keyword>
<dbReference type="InterPro" id="IPR016355">
    <property type="entry name" value="NR5-like"/>
</dbReference>